<name>A0A1K1UZU3_9GAMM</name>
<evidence type="ECO:0000313" key="9">
    <source>
        <dbReference type="EMBL" id="SFX18351.1"/>
    </source>
</evidence>
<evidence type="ECO:0000256" key="3">
    <source>
        <dbReference type="ARBA" id="ARBA00009677"/>
    </source>
</evidence>
<keyword evidence="5" id="KW-0964">Secreted</keyword>
<evidence type="ECO:0000256" key="1">
    <source>
        <dbReference type="ARBA" id="ARBA00004365"/>
    </source>
</evidence>
<dbReference type="PANTHER" id="PTHR30033:SF1">
    <property type="entry name" value="FLAGELLAR HOOK-ASSOCIATED PROTEIN 1"/>
    <property type="match status" value="1"/>
</dbReference>
<keyword evidence="9" id="KW-0969">Cilium</keyword>
<organism evidence="9 10">
    <name type="scientific">Marinospirillum alkaliphilum DSM 21637</name>
    <dbReference type="NCBI Taxonomy" id="1122209"/>
    <lineage>
        <taxon>Bacteria</taxon>
        <taxon>Pseudomonadati</taxon>
        <taxon>Pseudomonadota</taxon>
        <taxon>Gammaproteobacteria</taxon>
        <taxon>Oceanospirillales</taxon>
        <taxon>Oceanospirillaceae</taxon>
        <taxon>Marinospirillum</taxon>
    </lineage>
</organism>
<sequence>MSDLMNIGLTGLRTSRNNLTVTGHNISNIDTPGYSRQRAVQITNPPFGTGAGYLGTGARTQTIQRIVDQFTINQVRVDTSRMKDNEAYLRNASELDNLLANENSALGTALNRFFEGVQSAANDPLSRPARELVFSQADSVSQRFKSAQARLSDQNNNINTQLRTYSSRVNELAVGIGEINREIKIYQGTQNQPPNDLFDRRDELLRQLSEIVEVDVFEQDALDINVFIGSGIPLIVGENVNKLEAVPGEFDKSRYDVNLVDARGNRVNINSSITGGSMGGVMRYRTDTLDPALNEMGRIALVFAGEFNNQHRGGIDLNGDQGGDFFRDINTPEFMLDRIPGLQRHAPAGVWLNPDALNRLPAGEFMIRETVNGLVLSEAPEGRRLGTFTDMAQMNTFLEQNYGFRVTDGQAGNPPADMNPAVFAQQLERGLLISPVRIGASQLERSPELSNTNKIALSGIAWDENNAGTARLRFDGLYSDAGAAGIQQPLNLDVLGLTGAEISVDPAAGNPPVAGDFILTGFPAGSTVTGYDNDGQLIIQLGAGPQELRMDVSGGARAGDSWVLEGRAGGKNATALGLLQQAKLIERQADGRGGASLGETYSMLVEKVGIRTSESRTATEVSQAVLNQSIAMRESTSGVNMDEEAANLIRFQQAYQASTQVIAAAQRMFDTLLSAVGR</sequence>
<evidence type="ECO:0000313" key="10">
    <source>
        <dbReference type="Proteomes" id="UP000182350"/>
    </source>
</evidence>
<protein>
    <recommendedName>
        <fullName evidence="4">Flagellar hook-associated protein 1</fullName>
    </recommendedName>
</protein>
<dbReference type="STRING" id="1122209.SAMN02745752_00699"/>
<evidence type="ECO:0000259" key="7">
    <source>
        <dbReference type="Pfam" id="PF06429"/>
    </source>
</evidence>
<dbReference type="PANTHER" id="PTHR30033">
    <property type="entry name" value="FLAGELLAR HOOK-ASSOCIATED PROTEIN 1"/>
    <property type="match status" value="1"/>
</dbReference>
<evidence type="ECO:0000259" key="8">
    <source>
        <dbReference type="Pfam" id="PF22638"/>
    </source>
</evidence>
<keyword evidence="6" id="KW-0975">Bacterial flagellum</keyword>
<dbReference type="GO" id="GO:0009424">
    <property type="term" value="C:bacterial-type flagellum hook"/>
    <property type="evidence" value="ECO:0007669"/>
    <property type="project" value="InterPro"/>
</dbReference>
<dbReference type="GO" id="GO:0044780">
    <property type="term" value="P:bacterial-type flagellum assembly"/>
    <property type="evidence" value="ECO:0007669"/>
    <property type="project" value="InterPro"/>
</dbReference>
<accession>A0A1K1UZU3</accession>
<keyword evidence="10" id="KW-1185">Reference proteome</keyword>
<dbReference type="EMBL" id="FPJW01000002">
    <property type="protein sequence ID" value="SFX18351.1"/>
    <property type="molecule type" value="Genomic_DNA"/>
</dbReference>
<comment type="subcellular location">
    <subcellularLocation>
        <location evidence="1">Bacterial flagellum</location>
    </subcellularLocation>
    <subcellularLocation>
        <location evidence="2">Secreted</location>
    </subcellularLocation>
</comment>
<dbReference type="GO" id="GO:0005576">
    <property type="term" value="C:extracellular region"/>
    <property type="evidence" value="ECO:0007669"/>
    <property type="project" value="UniProtKB-SubCell"/>
</dbReference>
<comment type="similarity">
    <text evidence="3">Belongs to the flagella basal body rod proteins family.</text>
</comment>
<dbReference type="SUPFAM" id="SSF64518">
    <property type="entry name" value="Phase 1 flagellin"/>
    <property type="match status" value="1"/>
</dbReference>
<dbReference type="PRINTS" id="PR01005">
    <property type="entry name" value="FLGHOOKAP1"/>
</dbReference>
<reference evidence="9 10" key="1">
    <citation type="submission" date="2016-11" db="EMBL/GenBank/DDBJ databases">
        <authorList>
            <person name="Jaros S."/>
            <person name="Januszkiewicz K."/>
            <person name="Wedrychowicz H."/>
        </authorList>
    </citation>
    <scope>NUCLEOTIDE SEQUENCE [LARGE SCALE GENOMIC DNA]</scope>
    <source>
        <strain evidence="9 10">DSM 21637</strain>
    </source>
</reference>
<evidence type="ECO:0000256" key="2">
    <source>
        <dbReference type="ARBA" id="ARBA00004613"/>
    </source>
</evidence>
<gene>
    <name evidence="9" type="ORF">SAMN02745752_00699</name>
</gene>
<feature type="domain" description="Flagellar basal-body/hook protein C-terminal" evidence="7">
    <location>
        <begin position="636"/>
        <end position="674"/>
    </location>
</feature>
<dbReference type="Pfam" id="PF06429">
    <property type="entry name" value="Flg_bbr_C"/>
    <property type="match status" value="1"/>
</dbReference>
<dbReference type="RefSeq" id="WP_072324961.1">
    <property type="nucleotide sequence ID" value="NZ_FPJW01000002.1"/>
</dbReference>
<evidence type="ECO:0000256" key="6">
    <source>
        <dbReference type="ARBA" id="ARBA00023143"/>
    </source>
</evidence>
<keyword evidence="9" id="KW-0282">Flagellum</keyword>
<dbReference type="AlphaFoldDB" id="A0A1K1UZU3"/>
<keyword evidence="9" id="KW-0966">Cell projection</keyword>
<dbReference type="NCBIfam" id="TIGR02492">
    <property type="entry name" value="flgK_ends"/>
    <property type="match status" value="1"/>
</dbReference>
<proteinExistence type="inferred from homology"/>
<dbReference type="Pfam" id="PF22638">
    <property type="entry name" value="FlgK_D1"/>
    <property type="match status" value="1"/>
</dbReference>
<dbReference type="InterPro" id="IPR002371">
    <property type="entry name" value="FlgK"/>
</dbReference>
<dbReference type="Proteomes" id="UP000182350">
    <property type="component" value="Unassembled WGS sequence"/>
</dbReference>
<dbReference type="InterPro" id="IPR010930">
    <property type="entry name" value="Flg_bb/hook_C_dom"/>
</dbReference>
<evidence type="ECO:0000256" key="5">
    <source>
        <dbReference type="ARBA" id="ARBA00022525"/>
    </source>
</evidence>
<dbReference type="GO" id="GO:0005198">
    <property type="term" value="F:structural molecule activity"/>
    <property type="evidence" value="ECO:0007669"/>
    <property type="project" value="InterPro"/>
</dbReference>
<dbReference type="InterPro" id="IPR053927">
    <property type="entry name" value="FlgK_helical"/>
</dbReference>
<evidence type="ECO:0000256" key="4">
    <source>
        <dbReference type="ARBA" id="ARBA00016244"/>
    </source>
</evidence>
<dbReference type="OrthoDB" id="9802553at2"/>
<feature type="domain" description="Flagellar hook-associated protein FlgK helical" evidence="8">
    <location>
        <begin position="93"/>
        <end position="326"/>
    </location>
</feature>